<dbReference type="InterPro" id="IPR023393">
    <property type="entry name" value="START-like_dom_sf"/>
</dbReference>
<dbReference type="SUPFAM" id="SSF55961">
    <property type="entry name" value="Bet v1-like"/>
    <property type="match status" value="1"/>
</dbReference>
<dbReference type="AlphaFoldDB" id="A0A7J7KBV3"/>
<feature type="compositionally biased region" description="Polar residues" evidence="1">
    <location>
        <begin position="179"/>
        <end position="189"/>
    </location>
</feature>
<evidence type="ECO:0000313" key="4">
    <source>
        <dbReference type="Proteomes" id="UP000593567"/>
    </source>
</evidence>
<dbReference type="Pfam" id="PF01852">
    <property type="entry name" value="START"/>
    <property type="match status" value="1"/>
</dbReference>
<feature type="region of interest" description="Disordered" evidence="1">
    <location>
        <begin position="147"/>
        <end position="189"/>
    </location>
</feature>
<proteinExistence type="predicted"/>
<feature type="region of interest" description="Disordered" evidence="1">
    <location>
        <begin position="96"/>
        <end position="125"/>
    </location>
</feature>
<dbReference type="Proteomes" id="UP000593567">
    <property type="component" value="Unassembled WGS sequence"/>
</dbReference>
<gene>
    <name evidence="3" type="ORF">EB796_005585</name>
</gene>
<accession>A0A7J7KBV3</accession>
<evidence type="ECO:0000313" key="3">
    <source>
        <dbReference type="EMBL" id="KAF6036109.1"/>
    </source>
</evidence>
<dbReference type="GO" id="GO:0008289">
    <property type="term" value="F:lipid binding"/>
    <property type="evidence" value="ECO:0007669"/>
    <property type="project" value="InterPro"/>
</dbReference>
<dbReference type="PROSITE" id="PS50848">
    <property type="entry name" value="START"/>
    <property type="match status" value="1"/>
</dbReference>
<sequence length="450" mass="50503">MDSLFLNTDNVISWCLEPLLEPEYTVSRVTVKDEKFSRVYEKVENLRETTVFICQPIIGLENDQCRLTAITTGDIRKLTHECMCLMDHFAMQRAPVDTSQTPPSHVDTAGNIDGNVTTGYGDHASSQSTLKVDSLMTDKPSFYLPLDKAGQGGSALGPDSPGDSEDIVSQSSQEEHDITANSTPDQISNSVSAPQIIEREEKVEGYKSVVFLRTDSSEMVHVDFKTLSNTCAADVLAEVHNATNLVQKQKPDKTTLEPPVVNGWVFENTERGVAILQKYSQNHTPYQSWLGKGLIKATPEKVWQTIINPYSRHIYDDMLKELTLINDLGDGMKLLRLFYSTNQVLRRDCREFYVLQAQRVCENKRILTVCSFDHPEPESKDCPRGKFAASGWIVEPIVSKNSNTYSIVTYLSQIDLSHPNTSGIQLFDDEFISRQPVAIAELRDYLTAFT</sequence>
<dbReference type="PANTHER" id="PTHR47117">
    <property type="entry name" value="STAR-RELATED LIPID TRANSFER PROTEIN 9"/>
    <property type="match status" value="1"/>
</dbReference>
<keyword evidence="4" id="KW-1185">Reference proteome</keyword>
<organism evidence="3 4">
    <name type="scientific">Bugula neritina</name>
    <name type="common">Brown bryozoan</name>
    <name type="synonym">Sertularia neritina</name>
    <dbReference type="NCBI Taxonomy" id="10212"/>
    <lineage>
        <taxon>Eukaryota</taxon>
        <taxon>Metazoa</taxon>
        <taxon>Spiralia</taxon>
        <taxon>Lophotrochozoa</taxon>
        <taxon>Bryozoa</taxon>
        <taxon>Gymnolaemata</taxon>
        <taxon>Cheilostomatida</taxon>
        <taxon>Flustrina</taxon>
        <taxon>Buguloidea</taxon>
        <taxon>Bugulidae</taxon>
        <taxon>Bugula</taxon>
    </lineage>
</organism>
<feature type="domain" description="START" evidence="2">
    <location>
        <begin position="262"/>
        <end position="450"/>
    </location>
</feature>
<dbReference type="OrthoDB" id="3176171at2759"/>
<comment type="caution">
    <text evidence="3">The sequence shown here is derived from an EMBL/GenBank/DDBJ whole genome shotgun (WGS) entry which is preliminary data.</text>
</comment>
<reference evidence="3" key="1">
    <citation type="submission" date="2020-06" db="EMBL/GenBank/DDBJ databases">
        <title>Draft genome of Bugula neritina, a colonial animal packing powerful symbionts and potential medicines.</title>
        <authorList>
            <person name="Rayko M."/>
        </authorList>
    </citation>
    <scope>NUCLEOTIDE SEQUENCE [LARGE SCALE GENOMIC DNA]</scope>
    <source>
        <strain evidence="3">Kwan_BN1</strain>
    </source>
</reference>
<evidence type="ECO:0000259" key="2">
    <source>
        <dbReference type="PROSITE" id="PS50848"/>
    </source>
</evidence>
<dbReference type="EMBL" id="VXIV02000778">
    <property type="protein sequence ID" value="KAF6036109.1"/>
    <property type="molecule type" value="Genomic_DNA"/>
</dbReference>
<protein>
    <recommendedName>
        <fullName evidence="2">START domain-containing protein</fullName>
    </recommendedName>
</protein>
<evidence type="ECO:0000256" key="1">
    <source>
        <dbReference type="SAM" id="MobiDB-lite"/>
    </source>
</evidence>
<feature type="compositionally biased region" description="Polar residues" evidence="1">
    <location>
        <begin position="114"/>
        <end position="125"/>
    </location>
</feature>
<dbReference type="PANTHER" id="PTHR47117:SF8">
    <property type="entry name" value="KINESIN FAMILY MEMBER 16B"/>
    <property type="match status" value="1"/>
</dbReference>
<name>A0A7J7KBV3_BUGNE</name>
<dbReference type="InterPro" id="IPR002913">
    <property type="entry name" value="START_lipid-bd_dom"/>
</dbReference>
<dbReference type="Gene3D" id="3.30.530.20">
    <property type="match status" value="1"/>
</dbReference>